<evidence type="ECO:0000313" key="2">
    <source>
        <dbReference type="Proteomes" id="UP000821845"/>
    </source>
</evidence>
<sequence length="436" mass="48413">MGHIENRSPGNQELLPISLEARRDKTASNEQLHQSSLRIRTSFHNARSSLIRRDNTPEGVQALSGLDSRTSVGGVDATVARGRGLPQLSALRAGISGRQSVIQPDAWRKTHVLWPGTIPVPNSVGAQILREEAPIIRVIRTKINEGHEAERNLTAIRSAILQELSNANGIGIIRRIQIKNRLRELDTRINELRGKNEEAELKLRTFMDGVASEFAGGDEPFEETEDQETEEGAAEEDREEDEEDVMEGPGMREGRIQPRTGTEAYGRSLGIAVQSGQTILRGEHQVIHEIEVVLDLGRNLEKNLTSMREVVTKEMEKSRSGREVIQCKRKIARIDDILTQVQTRNDKAETQFRALVKRILSGEIPSKRRCHVLLHGLLSAYRTSLHGLARNSAGFLRSVVRGVSGALSHLGAGILDIFKLKFAPFEFAINAITNRG</sequence>
<dbReference type="EMBL" id="CM023489">
    <property type="protein sequence ID" value="KAH6921627.1"/>
    <property type="molecule type" value="Genomic_DNA"/>
</dbReference>
<keyword evidence="2" id="KW-1185">Reference proteome</keyword>
<comment type="caution">
    <text evidence="1">The sequence shown here is derived from an EMBL/GenBank/DDBJ whole genome shotgun (WGS) entry which is preliminary data.</text>
</comment>
<accession>A0ACB7RIR0</accession>
<name>A0ACB7RIR0_HYAAI</name>
<reference evidence="1" key="1">
    <citation type="submission" date="2020-05" db="EMBL/GenBank/DDBJ databases">
        <title>Large-scale comparative analyses of tick genomes elucidate their genetic diversity and vector capacities.</title>
        <authorList>
            <person name="Jia N."/>
            <person name="Wang J."/>
            <person name="Shi W."/>
            <person name="Du L."/>
            <person name="Sun Y."/>
            <person name="Zhan W."/>
            <person name="Jiang J."/>
            <person name="Wang Q."/>
            <person name="Zhang B."/>
            <person name="Ji P."/>
            <person name="Sakyi L.B."/>
            <person name="Cui X."/>
            <person name="Yuan T."/>
            <person name="Jiang B."/>
            <person name="Yang W."/>
            <person name="Lam T.T.-Y."/>
            <person name="Chang Q."/>
            <person name="Ding S."/>
            <person name="Wang X."/>
            <person name="Zhu J."/>
            <person name="Ruan X."/>
            <person name="Zhao L."/>
            <person name="Wei J."/>
            <person name="Que T."/>
            <person name="Du C."/>
            <person name="Cheng J."/>
            <person name="Dai P."/>
            <person name="Han X."/>
            <person name="Huang E."/>
            <person name="Gao Y."/>
            <person name="Liu J."/>
            <person name="Shao H."/>
            <person name="Ye R."/>
            <person name="Li L."/>
            <person name="Wei W."/>
            <person name="Wang X."/>
            <person name="Wang C."/>
            <person name="Yang T."/>
            <person name="Huo Q."/>
            <person name="Li W."/>
            <person name="Guo W."/>
            <person name="Chen H."/>
            <person name="Zhou L."/>
            <person name="Ni X."/>
            <person name="Tian J."/>
            <person name="Zhou Y."/>
            <person name="Sheng Y."/>
            <person name="Liu T."/>
            <person name="Pan Y."/>
            <person name="Xia L."/>
            <person name="Li J."/>
            <person name="Zhao F."/>
            <person name="Cao W."/>
        </authorList>
    </citation>
    <scope>NUCLEOTIDE SEQUENCE</scope>
    <source>
        <strain evidence="1">Hyas-2018</strain>
    </source>
</reference>
<organism evidence="1 2">
    <name type="scientific">Hyalomma asiaticum</name>
    <name type="common">Tick</name>
    <dbReference type="NCBI Taxonomy" id="266040"/>
    <lineage>
        <taxon>Eukaryota</taxon>
        <taxon>Metazoa</taxon>
        <taxon>Ecdysozoa</taxon>
        <taxon>Arthropoda</taxon>
        <taxon>Chelicerata</taxon>
        <taxon>Arachnida</taxon>
        <taxon>Acari</taxon>
        <taxon>Parasitiformes</taxon>
        <taxon>Ixodida</taxon>
        <taxon>Ixodoidea</taxon>
        <taxon>Ixodidae</taxon>
        <taxon>Hyalomminae</taxon>
        <taxon>Hyalomma</taxon>
    </lineage>
</organism>
<dbReference type="Proteomes" id="UP000821845">
    <property type="component" value="Chromosome 9"/>
</dbReference>
<protein>
    <submittedName>
        <fullName evidence="1">Uncharacterized protein</fullName>
    </submittedName>
</protein>
<proteinExistence type="predicted"/>
<evidence type="ECO:0000313" key="1">
    <source>
        <dbReference type="EMBL" id="KAH6921627.1"/>
    </source>
</evidence>
<gene>
    <name evidence="1" type="ORF">HPB50_003617</name>
</gene>